<dbReference type="InterPro" id="IPR006076">
    <property type="entry name" value="FAD-dep_OxRdtase"/>
</dbReference>
<sequence>MGRPEKEFDLAIIGSGIIGAMIGHLAAEGNPGLRVLTMDDGNTGATHLSAGLDVPTGHTAGQRALAARGSAVYARLRAELPALPIRPVDTYWVIDKANLHRLRESMAGPRLTEADAERRDWLAGVLPGLRTADRLLLRSDGGAHADVGRLAGRLLDEQRRRPGSEVRGGSPVTGVRPRDGRYELTHGDEVYAVAGRVAVATGARAPWGPFGDVARARGLRVKKVAALHLGVRPPDDAPVLVFDDHDAFLLPVHEEGYWLLSFTSRHWDLSPGDGPPDLSPEDRATAAGVLDAYVPALAAEVCGGRAFYDGYTPDRMPLVEPVDGWPGVVLALGGNGSGYRLAPAIAERALELLSLDTRKGDRS</sequence>
<evidence type="ECO:0000256" key="2">
    <source>
        <dbReference type="SAM" id="MobiDB-lite"/>
    </source>
</evidence>
<dbReference type="GO" id="GO:0016491">
    <property type="term" value="F:oxidoreductase activity"/>
    <property type="evidence" value="ECO:0007669"/>
    <property type="project" value="UniProtKB-KW"/>
</dbReference>
<keyword evidence="5" id="KW-1185">Reference proteome</keyword>
<reference evidence="5" key="1">
    <citation type="journal article" date="2019" name="Int. J. Syst. Evol. Microbiol.">
        <title>The Global Catalogue of Microorganisms (GCM) 10K type strain sequencing project: providing services to taxonomists for standard genome sequencing and annotation.</title>
        <authorList>
            <consortium name="The Broad Institute Genomics Platform"/>
            <consortium name="The Broad Institute Genome Sequencing Center for Infectious Disease"/>
            <person name="Wu L."/>
            <person name="Ma J."/>
        </authorList>
    </citation>
    <scope>NUCLEOTIDE SEQUENCE [LARGE SCALE GENOMIC DNA]</scope>
    <source>
        <strain evidence="5">TBRC 7912</strain>
    </source>
</reference>
<dbReference type="SUPFAM" id="SSF51905">
    <property type="entry name" value="FAD/NAD(P)-binding domain"/>
    <property type="match status" value="1"/>
</dbReference>
<dbReference type="RefSeq" id="WP_386187814.1">
    <property type="nucleotide sequence ID" value="NZ_JBHSBC010000002.1"/>
</dbReference>
<dbReference type="Pfam" id="PF01266">
    <property type="entry name" value="DAO"/>
    <property type="match status" value="1"/>
</dbReference>
<name>A0ABV8ET09_9ACTN</name>
<dbReference type="EMBL" id="JBHSBC010000002">
    <property type="protein sequence ID" value="MFC3979194.1"/>
    <property type="molecule type" value="Genomic_DNA"/>
</dbReference>
<dbReference type="InterPro" id="IPR036188">
    <property type="entry name" value="FAD/NAD-bd_sf"/>
</dbReference>
<evidence type="ECO:0000259" key="3">
    <source>
        <dbReference type="Pfam" id="PF01266"/>
    </source>
</evidence>
<keyword evidence="1 4" id="KW-0560">Oxidoreductase</keyword>
<dbReference type="Gene3D" id="3.50.50.60">
    <property type="entry name" value="FAD/NAD(P)-binding domain"/>
    <property type="match status" value="1"/>
</dbReference>
<evidence type="ECO:0000313" key="5">
    <source>
        <dbReference type="Proteomes" id="UP001595698"/>
    </source>
</evidence>
<dbReference type="Gene3D" id="3.30.9.10">
    <property type="entry name" value="D-Amino Acid Oxidase, subunit A, domain 2"/>
    <property type="match status" value="1"/>
</dbReference>
<comment type="caution">
    <text evidence="4">The sequence shown here is derived from an EMBL/GenBank/DDBJ whole genome shotgun (WGS) entry which is preliminary data.</text>
</comment>
<dbReference type="PANTHER" id="PTHR13847">
    <property type="entry name" value="SARCOSINE DEHYDROGENASE-RELATED"/>
    <property type="match status" value="1"/>
</dbReference>
<feature type="domain" description="FAD dependent oxidoreductase" evidence="3">
    <location>
        <begin position="9"/>
        <end position="349"/>
    </location>
</feature>
<feature type="region of interest" description="Disordered" evidence="2">
    <location>
        <begin position="158"/>
        <end position="179"/>
    </location>
</feature>
<evidence type="ECO:0000256" key="1">
    <source>
        <dbReference type="ARBA" id="ARBA00023002"/>
    </source>
</evidence>
<proteinExistence type="predicted"/>
<evidence type="ECO:0000313" key="4">
    <source>
        <dbReference type="EMBL" id="MFC3979194.1"/>
    </source>
</evidence>
<organism evidence="4 5">
    <name type="scientific">Streptosporangium jomthongense</name>
    <dbReference type="NCBI Taxonomy" id="1193683"/>
    <lineage>
        <taxon>Bacteria</taxon>
        <taxon>Bacillati</taxon>
        <taxon>Actinomycetota</taxon>
        <taxon>Actinomycetes</taxon>
        <taxon>Streptosporangiales</taxon>
        <taxon>Streptosporangiaceae</taxon>
        <taxon>Streptosporangium</taxon>
    </lineage>
</organism>
<dbReference type="PANTHER" id="PTHR13847:SF289">
    <property type="entry name" value="GLYCINE OXIDASE"/>
    <property type="match status" value="1"/>
</dbReference>
<accession>A0ABV8ET09</accession>
<dbReference type="Proteomes" id="UP001595698">
    <property type="component" value="Unassembled WGS sequence"/>
</dbReference>
<protein>
    <submittedName>
        <fullName evidence="4">NAD(P)/FAD-dependent oxidoreductase</fullName>
        <ecNumber evidence="4">1.-.-.-</ecNumber>
    </submittedName>
</protein>
<dbReference type="EC" id="1.-.-.-" evidence="4"/>
<gene>
    <name evidence="4" type="ORF">ACFOYY_03620</name>
</gene>